<feature type="transmembrane region" description="Helical" evidence="6">
    <location>
        <begin position="143"/>
        <end position="174"/>
    </location>
</feature>
<sequence>MVHEAIESVMQAVQWSGVFAPAVFILIQAFRQFFFIPVGILCLSGGVIFGAAEGTLYSIIGISLSSLLFYMTITCLPAWMKKVRDVRRKWVGKQVPFSVSQIAILKLIPFVHFHLLSLCLLEMTGNMKEYAKVSVLSNIPLAVLYSSMGTVIASLSILSGAAALVCLSVLFYLLRKRQWVIKWEDFFEKEAA</sequence>
<feature type="transmembrane region" description="Helical" evidence="6">
    <location>
        <begin position="12"/>
        <end position="27"/>
    </location>
</feature>
<evidence type="ECO:0000259" key="7">
    <source>
        <dbReference type="Pfam" id="PF09335"/>
    </source>
</evidence>
<dbReference type="EMBL" id="JBHTCP010000012">
    <property type="protein sequence ID" value="MFC7371331.1"/>
    <property type="molecule type" value="Genomic_DNA"/>
</dbReference>
<reference evidence="9" key="1">
    <citation type="journal article" date="2019" name="Int. J. Syst. Evol. Microbiol.">
        <title>The Global Catalogue of Microorganisms (GCM) 10K type strain sequencing project: providing services to taxonomists for standard genome sequencing and annotation.</title>
        <authorList>
            <consortium name="The Broad Institute Genomics Platform"/>
            <consortium name="The Broad Institute Genome Sequencing Center for Infectious Disease"/>
            <person name="Wu L."/>
            <person name="Ma J."/>
        </authorList>
    </citation>
    <scope>NUCLEOTIDE SEQUENCE [LARGE SCALE GENOMIC DNA]</scope>
    <source>
        <strain evidence="9">NBRC 106396</strain>
    </source>
</reference>
<keyword evidence="4 6" id="KW-1133">Transmembrane helix</keyword>
<comment type="similarity">
    <text evidence="6">Belongs to the TVP38/TMEM64 family.</text>
</comment>
<keyword evidence="2 6" id="KW-1003">Cell membrane</keyword>
<dbReference type="Proteomes" id="UP001596549">
    <property type="component" value="Unassembled WGS sequence"/>
</dbReference>
<evidence type="ECO:0000256" key="4">
    <source>
        <dbReference type="ARBA" id="ARBA00022989"/>
    </source>
</evidence>
<dbReference type="InterPro" id="IPR015414">
    <property type="entry name" value="TMEM64"/>
</dbReference>
<feature type="transmembrane region" description="Helical" evidence="6">
    <location>
        <begin position="58"/>
        <end position="80"/>
    </location>
</feature>
<comment type="subcellular location">
    <subcellularLocation>
        <location evidence="1 6">Cell membrane</location>
        <topology evidence="1 6">Multi-pass membrane protein</topology>
    </subcellularLocation>
</comment>
<protein>
    <recommendedName>
        <fullName evidence="6">TVP38/TMEM64 family membrane protein</fullName>
    </recommendedName>
</protein>
<comment type="caution">
    <text evidence="8">The sequence shown here is derived from an EMBL/GenBank/DDBJ whole genome shotgun (WGS) entry which is preliminary data.</text>
</comment>
<proteinExistence type="inferred from homology"/>
<evidence type="ECO:0000313" key="9">
    <source>
        <dbReference type="Proteomes" id="UP001596549"/>
    </source>
</evidence>
<dbReference type="RefSeq" id="WP_379747794.1">
    <property type="nucleotide sequence ID" value="NZ_JBHTCP010000012.1"/>
</dbReference>
<evidence type="ECO:0000256" key="6">
    <source>
        <dbReference type="RuleBase" id="RU366058"/>
    </source>
</evidence>
<evidence type="ECO:0000313" key="8">
    <source>
        <dbReference type="EMBL" id="MFC7371331.1"/>
    </source>
</evidence>
<feature type="transmembrane region" description="Helical" evidence="6">
    <location>
        <begin position="101"/>
        <end position="123"/>
    </location>
</feature>
<evidence type="ECO:0000256" key="5">
    <source>
        <dbReference type="ARBA" id="ARBA00023136"/>
    </source>
</evidence>
<evidence type="ECO:0000256" key="1">
    <source>
        <dbReference type="ARBA" id="ARBA00004651"/>
    </source>
</evidence>
<dbReference type="PANTHER" id="PTHR12677">
    <property type="entry name" value="GOLGI APPARATUS MEMBRANE PROTEIN TVP38-RELATED"/>
    <property type="match status" value="1"/>
</dbReference>
<dbReference type="InterPro" id="IPR032816">
    <property type="entry name" value="VTT_dom"/>
</dbReference>
<dbReference type="Pfam" id="PF09335">
    <property type="entry name" value="VTT_dom"/>
    <property type="match status" value="1"/>
</dbReference>
<organism evidence="8 9">
    <name type="scientific">Fictibacillus iocasae</name>
    <dbReference type="NCBI Taxonomy" id="2715437"/>
    <lineage>
        <taxon>Bacteria</taxon>
        <taxon>Bacillati</taxon>
        <taxon>Bacillota</taxon>
        <taxon>Bacilli</taxon>
        <taxon>Bacillales</taxon>
        <taxon>Fictibacillaceae</taxon>
        <taxon>Fictibacillus</taxon>
    </lineage>
</organism>
<accession>A0ABW2NLN0</accession>
<name>A0ABW2NLN0_9BACL</name>
<keyword evidence="5 6" id="KW-0472">Membrane</keyword>
<dbReference type="PANTHER" id="PTHR12677:SF59">
    <property type="entry name" value="GOLGI APPARATUS MEMBRANE PROTEIN TVP38-RELATED"/>
    <property type="match status" value="1"/>
</dbReference>
<feature type="domain" description="VTT" evidence="7">
    <location>
        <begin position="36"/>
        <end position="150"/>
    </location>
</feature>
<evidence type="ECO:0000256" key="2">
    <source>
        <dbReference type="ARBA" id="ARBA00022475"/>
    </source>
</evidence>
<evidence type="ECO:0000256" key="3">
    <source>
        <dbReference type="ARBA" id="ARBA00022692"/>
    </source>
</evidence>
<gene>
    <name evidence="8" type="ORF">ACFQPF_06565</name>
</gene>
<keyword evidence="3 6" id="KW-0812">Transmembrane</keyword>
<feature type="transmembrane region" description="Helical" evidence="6">
    <location>
        <begin position="34"/>
        <end position="52"/>
    </location>
</feature>
<keyword evidence="9" id="KW-1185">Reference proteome</keyword>